<dbReference type="SUPFAM" id="SSF49870">
    <property type="entry name" value="Osmotin, thaumatin-like protein"/>
    <property type="match status" value="1"/>
</dbReference>
<accession>A0A8K0RAL3</accession>
<comment type="caution">
    <text evidence="1">The sequence shown here is derived from an EMBL/GenBank/DDBJ whole genome shotgun (WGS) entry which is preliminary data.</text>
</comment>
<protein>
    <submittedName>
        <fullName evidence="1">Uncharacterized protein</fullName>
    </submittedName>
</protein>
<dbReference type="OrthoDB" id="3682664at2759"/>
<dbReference type="Proteomes" id="UP000813461">
    <property type="component" value="Unassembled WGS sequence"/>
</dbReference>
<dbReference type="AlphaFoldDB" id="A0A8K0RAL3"/>
<sequence>MRYFSLILAGTVHLKLTLLALAEMWLALLGFFALASAAPTKQDTVRFLFENYCKFPVYIREAVGEHPGPRPRERCAGYGETQEKILPAGASFLGQIPLLKDSCGHSVKVARKPLGPVYQYEFTWARENDLMWYNLSHEDGNPFTDVRRSFSAHNDCPSLLCEAGNDGRACDYSVQTDCGRHGAMQGSLCVMPKMLQDMTDEERLEYNEKHALKWEDLEATGN</sequence>
<organism evidence="1 2">
    <name type="scientific">Paraphoma chrysanthemicola</name>
    <dbReference type="NCBI Taxonomy" id="798071"/>
    <lineage>
        <taxon>Eukaryota</taxon>
        <taxon>Fungi</taxon>
        <taxon>Dikarya</taxon>
        <taxon>Ascomycota</taxon>
        <taxon>Pezizomycotina</taxon>
        <taxon>Dothideomycetes</taxon>
        <taxon>Pleosporomycetidae</taxon>
        <taxon>Pleosporales</taxon>
        <taxon>Pleosporineae</taxon>
        <taxon>Phaeosphaeriaceae</taxon>
        <taxon>Paraphoma</taxon>
    </lineage>
</organism>
<dbReference type="Pfam" id="PF04681">
    <property type="entry name" value="Bys1"/>
    <property type="match status" value="1"/>
</dbReference>
<dbReference type="InterPro" id="IPR006771">
    <property type="entry name" value="CetA-like"/>
</dbReference>
<proteinExistence type="predicted"/>
<evidence type="ECO:0000313" key="2">
    <source>
        <dbReference type="Proteomes" id="UP000813461"/>
    </source>
</evidence>
<evidence type="ECO:0000313" key="1">
    <source>
        <dbReference type="EMBL" id="KAH7090370.1"/>
    </source>
</evidence>
<dbReference type="EMBL" id="JAGMVJ010000005">
    <property type="protein sequence ID" value="KAH7090370.1"/>
    <property type="molecule type" value="Genomic_DNA"/>
</dbReference>
<keyword evidence="2" id="KW-1185">Reference proteome</keyword>
<dbReference type="InterPro" id="IPR037176">
    <property type="entry name" value="Osmotin/thaumatin-like_sf"/>
</dbReference>
<reference evidence="1" key="1">
    <citation type="journal article" date="2021" name="Nat. Commun.">
        <title>Genetic determinants of endophytism in the Arabidopsis root mycobiome.</title>
        <authorList>
            <person name="Mesny F."/>
            <person name="Miyauchi S."/>
            <person name="Thiergart T."/>
            <person name="Pickel B."/>
            <person name="Atanasova L."/>
            <person name="Karlsson M."/>
            <person name="Huettel B."/>
            <person name="Barry K.W."/>
            <person name="Haridas S."/>
            <person name="Chen C."/>
            <person name="Bauer D."/>
            <person name="Andreopoulos W."/>
            <person name="Pangilinan J."/>
            <person name="LaButti K."/>
            <person name="Riley R."/>
            <person name="Lipzen A."/>
            <person name="Clum A."/>
            <person name="Drula E."/>
            <person name="Henrissat B."/>
            <person name="Kohler A."/>
            <person name="Grigoriev I.V."/>
            <person name="Martin F.M."/>
            <person name="Hacquard S."/>
        </authorList>
    </citation>
    <scope>NUCLEOTIDE SEQUENCE</scope>
    <source>
        <strain evidence="1">MPI-SDFR-AT-0120</strain>
    </source>
</reference>
<name>A0A8K0RAL3_9PLEO</name>
<gene>
    <name evidence="1" type="ORF">FB567DRAFT_626360</name>
</gene>